<comment type="caution">
    <text evidence="1">The sequence shown here is derived from an EMBL/GenBank/DDBJ whole genome shotgun (WGS) entry which is preliminary data.</text>
</comment>
<name>A0A4Y3QKJ5_MICTE</name>
<dbReference type="EMBL" id="BJML01000004">
    <property type="protein sequence ID" value="GEB45705.1"/>
    <property type="molecule type" value="Genomic_DNA"/>
</dbReference>
<sequence length="112" mass="12401">MGAERLSDTRALSVDGMTRVWLDSTEWDCCGDPFTLSDEVDFVVHRRTPSDEFVRDLGAELAATVGAFERRHPQATTNDRVQGRVTVIQIVLQDTVTRSSPVVPGTVHRGMT</sequence>
<dbReference type="Pfam" id="PF20218">
    <property type="entry name" value="DUF6578"/>
    <property type="match status" value="1"/>
</dbReference>
<dbReference type="AlphaFoldDB" id="A0A4Y3QKJ5"/>
<evidence type="ECO:0000313" key="2">
    <source>
        <dbReference type="Proteomes" id="UP000319525"/>
    </source>
</evidence>
<proteinExistence type="predicted"/>
<accession>A0A4Y3QKJ5</accession>
<dbReference type="Proteomes" id="UP000319525">
    <property type="component" value="Unassembled WGS sequence"/>
</dbReference>
<organism evidence="1 2">
    <name type="scientific">Microbacterium testaceum</name>
    <name type="common">Aureobacterium testaceum</name>
    <name type="synonym">Brevibacterium testaceum</name>
    <dbReference type="NCBI Taxonomy" id="2033"/>
    <lineage>
        <taxon>Bacteria</taxon>
        <taxon>Bacillati</taxon>
        <taxon>Actinomycetota</taxon>
        <taxon>Actinomycetes</taxon>
        <taxon>Micrococcales</taxon>
        <taxon>Microbacteriaceae</taxon>
        <taxon>Microbacterium</taxon>
    </lineage>
</organism>
<gene>
    <name evidence="1" type="ORF">MTE01_16500</name>
</gene>
<protein>
    <submittedName>
        <fullName evidence="1">Uncharacterized protein</fullName>
    </submittedName>
</protein>
<reference evidence="1 2" key="1">
    <citation type="submission" date="2019-06" db="EMBL/GenBank/DDBJ databases">
        <title>Whole genome shotgun sequence of Microbacterium testaceum NBRC 12675.</title>
        <authorList>
            <person name="Hosoyama A."/>
            <person name="Uohara A."/>
            <person name="Ohji S."/>
            <person name="Ichikawa N."/>
        </authorList>
    </citation>
    <scope>NUCLEOTIDE SEQUENCE [LARGE SCALE GENOMIC DNA]</scope>
    <source>
        <strain evidence="1 2">NBRC 12675</strain>
    </source>
</reference>
<evidence type="ECO:0000313" key="1">
    <source>
        <dbReference type="EMBL" id="GEB45705.1"/>
    </source>
</evidence>
<dbReference type="InterPro" id="IPR046485">
    <property type="entry name" value="DUF6578"/>
</dbReference>